<comment type="similarity">
    <text evidence="2">Belongs to the acyltransferase 3 family.</text>
</comment>
<feature type="transmembrane region" description="Helical" evidence="7">
    <location>
        <begin position="96"/>
        <end position="116"/>
    </location>
</feature>
<dbReference type="GO" id="GO:0016746">
    <property type="term" value="F:acyltransferase activity"/>
    <property type="evidence" value="ECO:0007669"/>
    <property type="project" value="UniProtKB-KW"/>
</dbReference>
<sequence length="343" mass="37768">MESGELGGVKQSVAYSIDQYGGQLGVCIFFILSGYFLINKPFRIQRVVRTILQTFIYAILLFVVSLVLSRLGVIAMPMSLIREAYLSLLPTFNGTYWFITAYVALVLLSPVINAAFHNASRKTLAFALALSPVLSIMATVALGPVLWTNLTYAITAYLYGAYIRTYGKDMHIAKRLSPLAVAALILSSFVIVSAFYYVLDDLSAVPKFIHSSHHVTGTLPILPILSVSAIFLIIHNDNPSRHATKSPSRIRNVVYHAAKYVFGVYLIHENPCIKNAFWDAISRLLPPAPELGIAVVLFGVVSVLMIYLSLLLAAFIIDSAIVRPIEKPLMKAKLLSTICQKSN</sequence>
<evidence type="ECO:0000259" key="8">
    <source>
        <dbReference type="Pfam" id="PF01757"/>
    </source>
</evidence>
<evidence type="ECO:0000256" key="3">
    <source>
        <dbReference type="ARBA" id="ARBA00022475"/>
    </source>
</evidence>
<feature type="transmembrane region" description="Helical" evidence="7">
    <location>
        <begin position="50"/>
        <end position="76"/>
    </location>
</feature>
<feature type="transmembrane region" description="Helical" evidence="7">
    <location>
        <begin position="219"/>
        <end position="238"/>
    </location>
</feature>
<dbReference type="PANTHER" id="PTHR40074">
    <property type="entry name" value="O-ACETYLTRANSFERASE WECH"/>
    <property type="match status" value="1"/>
</dbReference>
<evidence type="ECO:0000313" key="10">
    <source>
        <dbReference type="Proteomes" id="UP000663067"/>
    </source>
</evidence>
<feature type="domain" description="Acyltransferase 3" evidence="8">
    <location>
        <begin position="14"/>
        <end position="311"/>
    </location>
</feature>
<protein>
    <submittedName>
        <fullName evidence="9">Acyltransferase</fullName>
    </submittedName>
</protein>
<dbReference type="RefSeq" id="WP_101625987.1">
    <property type="nucleotide sequence ID" value="NZ_CP071591.1"/>
</dbReference>
<evidence type="ECO:0000256" key="5">
    <source>
        <dbReference type="ARBA" id="ARBA00022989"/>
    </source>
</evidence>
<comment type="subcellular location">
    <subcellularLocation>
        <location evidence="1">Cell membrane</location>
        <topology evidence="1">Multi-pass membrane protein</topology>
    </subcellularLocation>
</comment>
<dbReference type="EMBL" id="CP071591">
    <property type="protein sequence ID" value="QSY58743.1"/>
    <property type="molecule type" value="Genomic_DNA"/>
</dbReference>
<dbReference type="Proteomes" id="UP000663067">
    <property type="component" value="Chromosome"/>
</dbReference>
<keyword evidence="4 7" id="KW-0812">Transmembrane</keyword>
<accession>A0ABX7S3G2</accession>
<feature type="transmembrane region" description="Helical" evidence="7">
    <location>
        <begin position="179"/>
        <end position="199"/>
    </location>
</feature>
<dbReference type="PANTHER" id="PTHR40074:SF2">
    <property type="entry name" value="O-ACETYLTRANSFERASE WECH"/>
    <property type="match status" value="1"/>
</dbReference>
<dbReference type="InterPro" id="IPR002656">
    <property type="entry name" value="Acyl_transf_3_dom"/>
</dbReference>
<keyword evidence="5 7" id="KW-1133">Transmembrane helix</keyword>
<keyword evidence="9" id="KW-0012">Acyltransferase</keyword>
<keyword evidence="6 7" id="KW-0472">Membrane</keyword>
<keyword evidence="9" id="KW-0808">Transferase</keyword>
<feature type="transmembrane region" description="Helical" evidence="7">
    <location>
        <begin position="149"/>
        <end position="167"/>
    </location>
</feature>
<proteinExistence type="inferred from homology"/>
<reference evidence="9 10" key="1">
    <citation type="submission" date="2021-03" db="EMBL/GenBank/DDBJ databases">
        <title>Genome sequencing of Bifidobacterium imperatoris JCM 32708.</title>
        <authorList>
            <person name="Kim J."/>
        </authorList>
    </citation>
    <scope>NUCLEOTIDE SEQUENCE [LARGE SCALE GENOMIC DNA]</scope>
    <source>
        <strain evidence="9 10">JCM 32708</strain>
    </source>
</reference>
<keyword evidence="3" id="KW-1003">Cell membrane</keyword>
<keyword evidence="10" id="KW-1185">Reference proteome</keyword>
<evidence type="ECO:0000256" key="7">
    <source>
        <dbReference type="SAM" id="Phobius"/>
    </source>
</evidence>
<organism evidence="9 10">
    <name type="scientific">Bifidobacterium imperatoris</name>
    <dbReference type="NCBI Taxonomy" id="2020965"/>
    <lineage>
        <taxon>Bacteria</taxon>
        <taxon>Bacillati</taxon>
        <taxon>Actinomycetota</taxon>
        <taxon>Actinomycetes</taxon>
        <taxon>Bifidobacteriales</taxon>
        <taxon>Bifidobacteriaceae</taxon>
        <taxon>Bifidobacterium</taxon>
    </lineage>
</organism>
<feature type="transmembrane region" description="Helical" evidence="7">
    <location>
        <begin position="291"/>
        <end position="317"/>
    </location>
</feature>
<gene>
    <name evidence="9" type="ORF">BLI708_01715</name>
</gene>
<name>A0ABX7S3G2_9BIFI</name>
<evidence type="ECO:0000256" key="2">
    <source>
        <dbReference type="ARBA" id="ARBA00007400"/>
    </source>
</evidence>
<dbReference type="Pfam" id="PF01757">
    <property type="entry name" value="Acyl_transf_3"/>
    <property type="match status" value="1"/>
</dbReference>
<evidence type="ECO:0000313" key="9">
    <source>
        <dbReference type="EMBL" id="QSY58743.1"/>
    </source>
</evidence>
<evidence type="ECO:0000256" key="4">
    <source>
        <dbReference type="ARBA" id="ARBA00022692"/>
    </source>
</evidence>
<feature type="transmembrane region" description="Helical" evidence="7">
    <location>
        <begin position="123"/>
        <end position="143"/>
    </location>
</feature>
<evidence type="ECO:0000256" key="1">
    <source>
        <dbReference type="ARBA" id="ARBA00004651"/>
    </source>
</evidence>
<evidence type="ECO:0000256" key="6">
    <source>
        <dbReference type="ARBA" id="ARBA00023136"/>
    </source>
</evidence>
<feature type="transmembrane region" description="Helical" evidence="7">
    <location>
        <begin position="20"/>
        <end position="38"/>
    </location>
</feature>